<feature type="domain" description="Phage capsid-like C-terminal" evidence="3">
    <location>
        <begin position="100"/>
        <end position="362"/>
    </location>
</feature>
<reference evidence="5 7" key="2">
    <citation type="submission" date="2016-11" db="EMBL/GenBank/DDBJ databases">
        <authorList>
            <person name="Varghese N."/>
            <person name="Submissions S."/>
        </authorList>
    </citation>
    <scope>NUCLEOTIDE SEQUENCE [LARGE SCALE GENOMIC DNA]</scope>
    <source>
        <strain evidence="5 7">DSM 7308</strain>
    </source>
</reference>
<proteinExistence type="predicted"/>
<protein>
    <submittedName>
        <fullName evidence="4">Phage major capsid protein, HK97 family</fullName>
    </submittedName>
</protein>
<dbReference type="EMBL" id="FRBG01000012">
    <property type="protein sequence ID" value="SHL13553.1"/>
    <property type="molecule type" value="Genomic_DNA"/>
</dbReference>
<dbReference type="RefSeq" id="WP_066070166.1">
    <property type="nucleotide sequence ID" value="NZ_FRBG01000012.1"/>
</dbReference>
<dbReference type="InterPro" id="IPR024455">
    <property type="entry name" value="Phage_capsid"/>
</dbReference>
<dbReference type="Gene3D" id="3.30.2400.10">
    <property type="entry name" value="Major capsid protein gp5"/>
    <property type="match status" value="1"/>
</dbReference>
<dbReference type="Proteomes" id="UP000323392">
    <property type="component" value="Unassembled WGS sequence"/>
</dbReference>
<dbReference type="InterPro" id="IPR054612">
    <property type="entry name" value="Phage_capsid-like_C"/>
</dbReference>
<keyword evidence="7" id="KW-1185">Reference proteome</keyword>
<organism evidence="4 6">
    <name type="scientific">Alkalithermobacter thermoalcaliphilus JW-YL-7 = DSM 7308</name>
    <dbReference type="NCBI Taxonomy" id="1121328"/>
    <lineage>
        <taxon>Bacteria</taxon>
        <taxon>Bacillati</taxon>
        <taxon>Bacillota</taxon>
        <taxon>Clostridia</taxon>
        <taxon>Peptostreptococcales</taxon>
        <taxon>Tepidibacteraceae</taxon>
        <taxon>Alkalithermobacter</taxon>
    </lineage>
</organism>
<keyword evidence="2" id="KW-0175">Coiled coil</keyword>
<evidence type="ECO:0000313" key="6">
    <source>
        <dbReference type="Proteomes" id="UP000092605"/>
    </source>
</evidence>
<comment type="caution">
    <text evidence="4">The sequence shown here is derived from an EMBL/GenBank/DDBJ whole genome shotgun (WGS) entry which is preliminary data.</text>
</comment>
<evidence type="ECO:0000256" key="1">
    <source>
        <dbReference type="ARBA" id="ARBA00004328"/>
    </source>
</evidence>
<gene>
    <name evidence="4" type="ORF">JWYL7_1089</name>
    <name evidence="5" type="ORF">SAMN05661008_01526</name>
</gene>
<sequence>MTKELREVYAKLEETQTQAKALLEKENVTSDEINAKTEEIKALKAKITALEEMENQMKEDTGGVIPMNQITEVKDHVKEFINAARNRFRNAMSVGSNQDGGYTVPEDIQTKVNEFRTSKDALQNLITVEKVTAPTGERTFKTRAQQTGFVEVSEGGDIPEKTTPQFTRLPYAVKKYAGFMKVTNELLKDSDEAIQNLLVRWIGDESRVTRNKLILAALGTKSKTAIASTDDIKDILNVQLDPAFRYTSLIVTNQDGFNWLDKLKDEDGNYLLQPSVSAPTGKQLFGVPVVMVSNKDLPTNEGKAPMIIGDLKEAVVMFEREGITIAASDVAGDAYLTDITLFRAIEREDVKIKDAEAYVYGEIALS</sequence>
<evidence type="ECO:0000259" key="3">
    <source>
        <dbReference type="Pfam" id="PF05065"/>
    </source>
</evidence>
<evidence type="ECO:0000313" key="4">
    <source>
        <dbReference type="EMBL" id="KXZ40014.1"/>
    </source>
</evidence>
<dbReference type="OrthoDB" id="85826at2"/>
<dbReference type="EMBL" id="LSFY01000001">
    <property type="protein sequence ID" value="KXZ40014.1"/>
    <property type="molecule type" value="Genomic_DNA"/>
</dbReference>
<dbReference type="Pfam" id="PF05065">
    <property type="entry name" value="Phage_capsid"/>
    <property type="match status" value="1"/>
</dbReference>
<dbReference type="NCBIfam" id="TIGR01554">
    <property type="entry name" value="major_cap_HK97"/>
    <property type="match status" value="1"/>
</dbReference>
<comment type="subcellular location">
    <subcellularLocation>
        <location evidence="1">Virion</location>
    </subcellularLocation>
</comment>
<evidence type="ECO:0000313" key="5">
    <source>
        <dbReference type="EMBL" id="SHL13553.1"/>
    </source>
</evidence>
<reference evidence="4 6" key="1">
    <citation type="submission" date="2016-02" db="EMBL/GenBank/DDBJ databases">
        <title>Draft genome sequence for Clostridium paradoxum JW-YL-7.</title>
        <authorList>
            <person name="Utturkar S.M."/>
            <person name="Lancaster A."/>
            <person name="Poole F.L."/>
            <person name="Adams M.W."/>
            <person name="Brown S.D."/>
        </authorList>
    </citation>
    <scope>NUCLEOTIDE SEQUENCE [LARGE SCALE GENOMIC DNA]</scope>
    <source>
        <strain evidence="4 6">JW-YL-7</strain>
    </source>
</reference>
<dbReference type="PATRIC" id="fig|1121328.3.peg.1099"/>
<accession>A0A150FQY6</accession>
<dbReference type="AlphaFoldDB" id="A0A150FQY6"/>
<dbReference type="SUPFAM" id="SSF56563">
    <property type="entry name" value="Major capsid protein gp5"/>
    <property type="match status" value="1"/>
</dbReference>
<name>A0A150FQY6_CLOPD</name>
<dbReference type="STRING" id="1121328.JWYL7_1089"/>
<feature type="coiled-coil region" evidence="2">
    <location>
        <begin position="5"/>
        <end position="60"/>
    </location>
</feature>
<evidence type="ECO:0000256" key="2">
    <source>
        <dbReference type="SAM" id="Coils"/>
    </source>
</evidence>
<evidence type="ECO:0000313" key="7">
    <source>
        <dbReference type="Proteomes" id="UP000323392"/>
    </source>
</evidence>
<dbReference type="Proteomes" id="UP000092605">
    <property type="component" value="Unassembled WGS sequence"/>
</dbReference>
<dbReference type="Gene3D" id="3.30.2320.10">
    <property type="entry name" value="hypothetical protein PF0899 domain"/>
    <property type="match status" value="1"/>
</dbReference>